<reference evidence="1 2" key="1">
    <citation type="submission" date="2007-01" db="EMBL/GenBank/DDBJ databases">
        <title>Draft genome sequence of Collinsella aerofaciens (ATCC 25986).</title>
        <authorList>
            <person name="Sudarsanam P."/>
            <person name="Ley R."/>
            <person name="Guruge J."/>
            <person name="Turnbaugh P.J."/>
            <person name="Mahowald M."/>
            <person name="Liep D."/>
            <person name="Gordon J."/>
        </authorList>
    </citation>
    <scope>NUCLEOTIDE SEQUENCE [LARGE SCALE GENOMIC DNA]</scope>
    <source>
        <strain evidence="2">ATCC 25986 / DSM 3979 / JCM 10188 / KCTC 3647 / NCTC 11838 / VPI 1003</strain>
    </source>
</reference>
<evidence type="ECO:0000313" key="1">
    <source>
        <dbReference type="EMBL" id="EBA38479.1"/>
    </source>
</evidence>
<sequence>MSGNCFGFDLLYFTPWPCGDLNLPDRMFLTETTVDAETAQPVDSTKMLVDDGCDLGVNDAVVVVEAADRLVGGHEGLDCLIELSLESIYPFNRNGSVCHFALESLNDFLCVAHGCSFPRGAFNLLYRTAQTRFFRAAANSTKSQVDGLL</sequence>
<organism evidence="1 2">
    <name type="scientific">Collinsella aerofaciens (strain ATCC 25986 / DSM 3979 / JCM 10188 / KCTC 3647 / NCTC 11838 / VPI 1003)</name>
    <dbReference type="NCBI Taxonomy" id="411903"/>
    <lineage>
        <taxon>Bacteria</taxon>
        <taxon>Bacillati</taxon>
        <taxon>Actinomycetota</taxon>
        <taxon>Coriobacteriia</taxon>
        <taxon>Coriobacteriales</taxon>
        <taxon>Coriobacteriaceae</taxon>
        <taxon>Collinsella</taxon>
    </lineage>
</organism>
<gene>
    <name evidence="1" type="ORF">COLAER_02389</name>
</gene>
<protein>
    <submittedName>
        <fullName evidence="1">Uncharacterized protein</fullName>
    </submittedName>
</protein>
<proteinExistence type="predicted"/>
<dbReference type="Proteomes" id="UP000002979">
    <property type="component" value="Unassembled WGS sequence"/>
</dbReference>
<name>A4ED48_COLAA</name>
<evidence type="ECO:0000313" key="2">
    <source>
        <dbReference type="Proteomes" id="UP000002979"/>
    </source>
</evidence>
<accession>A4ED48</accession>
<comment type="caution">
    <text evidence="1">The sequence shown here is derived from an EMBL/GenBank/DDBJ whole genome shotgun (WGS) entry which is preliminary data.</text>
</comment>
<dbReference type="EMBL" id="AAVN02000017">
    <property type="protein sequence ID" value="EBA38479.1"/>
    <property type="molecule type" value="Genomic_DNA"/>
</dbReference>
<dbReference type="AlphaFoldDB" id="A4ED48"/>
<reference evidence="1 2" key="2">
    <citation type="submission" date="2007-04" db="EMBL/GenBank/DDBJ databases">
        <authorList>
            <person name="Fulton L."/>
            <person name="Clifton S."/>
            <person name="Fulton B."/>
            <person name="Xu J."/>
            <person name="Minx P."/>
            <person name="Mardis E.R."/>
            <person name="Wilson R.K."/>
        </authorList>
    </citation>
    <scope>NUCLEOTIDE SEQUENCE [LARGE SCALE GENOMIC DNA]</scope>
    <source>
        <strain evidence="2">ATCC 25986 / DSM 3979 / JCM 10188 / KCTC 3647 / NCTC 11838 / VPI 1003</strain>
    </source>
</reference>